<reference evidence="1 2" key="1">
    <citation type="submission" date="2021-05" db="EMBL/GenBank/DDBJ databases">
        <title>Comparative genomic studies on the polysaccharide-degrading batcterial strains of the Flammeovirga genus.</title>
        <authorList>
            <person name="Zewei F."/>
            <person name="Zheng Z."/>
            <person name="Yu L."/>
            <person name="Ruyue G."/>
            <person name="Yanhong M."/>
            <person name="Yuanyuan C."/>
            <person name="Jingyan G."/>
            <person name="Wenjun H."/>
        </authorList>
    </citation>
    <scope>NUCLEOTIDE SEQUENCE [LARGE SCALE GENOMIC DNA]</scope>
    <source>
        <strain evidence="1 2">NBRC:100898</strain>
    </source>
</reference>
<evidence type="ECO:0000313" key="2">
    <source>
        <dbReference type="Proteomes" id="UP000678679"/>
    </source>
</evidence>
<dbReference type="EMBL" id="CP076132">
    <property type="protein sequence ID" value="QWG00322.1"/>
    <property type="molecule type" value="Genomic_DNA"/>
</dbReference>
<sequence>MKNYTPYFIFIFFLVGFAANAQKKTYYHDSTYYKSYNDYLHLRLYTVYKFNNLIVNAQNPESEHQQLVYAPNGNLNLGFGFNYKGLGINFGFNFPFINNDNGTLGETKKLDMRSYMYGRRYAIDFGLQFYKGFFLREYNDINPPGTPNPPSEIRGDMRVNTLGITAFKIQNYEKFSFRAAFAQTEVQKKSAGSLIYGPYINLLSVKADSSLVPEHIRDKFHLKSNVIEGNYGSMGLIGGYAQTFVLGQRLFLTGAAAVGYGITYGNYQYATDKGNVNDTAWQGGAKLNGKLSFGYNHGRTYVGTSYVIESYNITTSSDTIALYWMGQFRFNIVQRFNWDVKFLDWILEKKRNVTGG</sequence>
<organism evidence="1 2">
    <name type="scientific">Flammeovirga yaeyamensis</name>
    <dbReference type="NCBI Taxonomy" id="367791"/>
    <lineage>
        <taxon>Bacteria</taxon>
        <taxon>Pseudomonadati</taxon>
        <taxon>Bacteroidota</taxon>
        <taxon>Cytophagia</taxon>
        <taxon>Cytophagales</taxon>
        <taxon>Flammeovirgaceae</taxon>
        <taxon>Flammeovirga</taxon>
    </lineage>
</organism>
<name>A0AAX1N2N0_9BACT</name>
<proteinExistence type="predicted"/>
<dbReference type="Pfam" id="PF14391">
    <property type="entry name" value="DUF4421"/>
    <property type="match status" value="1"/>
</dbReference>
<dbReference type="InterPro" id="IPR025535">
    <property type="entry name" value="DUF4421"/>
</dbReference>
<accession>A0AAX1N2N0</accession>
<gene>
    <name evidence="1" type="ORF">KMW28_11735</name>
</gene>
<evidence type="ECO:0000313" key="1">
    <source>
        <dbReference type="EMBL" id="QWG00322.1"/>
    </source>
</evidence>
<dbReference type="AlphaFoldDB" id="A0AAX1N2N0"/>
<dbReference type="Proteomes" id="UP000678679">
    <property type="component" value="Chromosome 1"/>
</dbReference>
<keyword evidence="2" id="KW-1185">Reference proteome</keyword>
<protein>
    <submittedName>
        <fullName evidence="1">DUF4421 family protein</fullName>
    </submittedName>
</protein>
<dbReference type="KEGG" id="fya:KMW28_11735"/>
<dbReference type="RefSeq" id="WP_169663260.1">
    <property type="nucleotide sequence ID" value="NZ_CP076132.1"/>
</dbReference>